<keyword evidence="2" id="KW-0472">Membrane</keyword>
<comment type="caution">
    <text evidence="3">The sequence shown here is derived from an EMBL/GenBank/DDBJ whole genome shotgun (WGS) entry which is preliminary data.</text>
</comment>
<dbReference type="Proteomes" id="UP001583193">
    <property type="component" value="Unassembled WGS sequence"/>
</dbReference>
<protein>
    <submittedName>
        <fullName evidence="3">Uncharacterized protein</fullName>
    </submittedName>
</protein>
<evidence type="ECO:0000313" key="3">
    <source>
        <dbReference type="EMBL" id="KAL1886447.1"/>
    </source>
</evidence>
<proteinExistence type="predicted"/>
<keyword evidence="1" id="KW-0175">Coiled coil</keyword>
<gene>
    <name evidence="3" type="ORF">Plec18167_000378</name>
</gene>
<sequence>MGDALCVDRRFSVIMQLFAMCVYWTVFYRKEQNVRMYEEERDKWHEQLREMQIIIARHERDMQQNPTPEREGAMRAALVAMRAAKRKVKEKEKALFQGGYLRKIKDLP</sequence>
<evidence type="ECO:0000256" key="1">
    <source>
        <dbReference type="SAM" id="Coils"/>
    </source>
</evidence>
<reference evidence="3 4" key="1">
    <citation type="journal article" date="2024" name="IMA Fungus">
        <title>IMA Genome - F19 : A genome assembly and annotation guide to empower mycologists, including annotated draft genome sequences of Ceratocystis pirilliformis, Diaporthe australafricana, Fusarium ophioides, Paecilomyces lecythidis, and Sporothrix stenoceras.</title>
        <authorList>
            <person name="Aylward J."/>
            <person name="Wilson A.M."/>
            <person name="Visagie C.M."/>
            <person name="Spraker J."/>
            <person name="Barnes I."/>
            <person name="Buitendag C."/>
            <person name="Ceriani C."/>
            <person name="Del Mar Angel L."/>
            <person name="du Plessis D."/>
            <person name="Fuchs T."/>
            <person name="Gasser K."/>
            <person name="Kramer D."/>
            <person name="Li W."/>
            <person name="Munsamy K."/>
            <person name="Piso A."/>
            <person name="Price J.L."/>
            <person name="Sonnekus B."/>
            <person name="Thomas C."/>
            <person name="van der Nest A."/>
            <person name="van Dijk A."/>
            <person name="van Heerden A."/>
            <person name="van Vuuren N."/>
            <person name="Yilmaz N."/>
            <person name="Duong T.A."/>
            <person name="van der Merwe N.A."/>
            <person name="Wingfield M.J."/>
            <person name="Wingfield B.D."/>
        </authorList>
    </citation>
    <scope>NUCLEOTIDE SEQUENCE [LARGE SCALE GENOMIC DNA]</scope>
    <source>
        <strain evidence="3 4">CMW 18167</strain>
    </source>
</reference>
<keyword evidence="2" id="KW-0812">Transmembrane</keyword>
<accession>A0ABR3YF62</accession>
<organism evidence="3 4">
    <name type="scientific">Paecilomyces lecythidis</name>
    <dbReference type="NCBI Taxonomy" id="3004212"/>
    <lineage>
        <taxon>Eukaryota</taxon>
        <taxon>Fungi</taxon>
        <taxon>Dikarya</taxon>
        <taxon>Ascomycota</taxon>
        <taxon>Pezizomycotina</taxon>
        <taxon>Eurotiomycetes</taxon>
        <taxon>Eurotiomycetidae</taxon>
        <taxon>Eurotiales</taxon>
        <taxon>Thermoascaceae</taxon>
        <taxon>Paecilomyces</taxon>
    </lineage>
</organism>
<keyword evidence="4" id="KW-1185">Reference proteome</keyword>
<feature type="coiled-coil region" evidence="1">
    <location>
        <begin position="34"/>
        <end position="94"/>
    </location>
</feature>
<evidence type="ECO:0000256" key="2">
    <source>
        <dbReference type="SAM" id="Phobius"/>
    </source>
</evidence>
<feature type="transmembrane region" description="Helical" evidence="2">
    <location>
        <begin position="12"/>
        <end position="28"/>
    </location>
</feature>
<evidence type="ECO:0000313" key="4">
    <source>
        <dbReference type="Proteomes" id="UP001583193"/>
    </source>
</evidence>
<name>A0ABR3YF62_9EURO</name>
<keyword evidence="2" id="KW-1133">Transmembrane helix</keyword>
<dbReference type="EMBL" id="JAVDPF010000001">
    <property type="protein sequence ID" value="KAL1886447.1"/>
    <property type="molecule type" value="Genomic_DNA"/>
</dbReference>